<feature type="chain" id="PRO_5005656695" description="2-(3-amino-3-carboxypropyl)histidine synthase subunit 1" evidence="12">
    <location>
        <begin position="23"/>
        <end position="420"/>
    </location>
</feature>
<evidence type="ECO:0000313" key="13">
    <source>
        <dbReference type="Proteomes" id="UP000036681"/>
    </source>
</evidence>
<evidence type="ECO:0000256" key="7">
    <source>
        <dbReference type="ARBA" id="ARBA00022723"/>
    </source>
</evidence>
<dbReference type="GO" id="GO:0090560">
    <property type="term" value="F:2-(3-amino-3-carboxypropyl)histidine synthase activity"/>
    <property type="evidence" value="ECO:0007669"/>
    <property type="project" value="UniProtKB-UniRule"/>
</dbReference>
<keyword evidence="5 11" id="KW-0808">Transferase</keyword>
<dbReference type="FunFam" id="3.40.50.11840:FF:000001">
    <property type="entry name" value="2-(3-amino-3-carboxypropyl)histidine synthase subunit 1"/>
    <property type="match status" value="1"/>
</dbReference>
<dbReference type="Gene3D" id="3.40.50.11850">
    <property type="entry name" value="Diphthamide synthesis DPH1/DPH2 domain 2"/>
    <property type="match status" value="1"/>
</dbReference>
<evidence type="ECO:0000256" key="10">
    <source>
        <dbReference type="ARBA" id="ARBA00048403"/>
    </source>
</evidence>
<dbReference type="InterPro" id="IPR042265">
    <property type="entry name" value="DPH1/DPH2_3"/>
</dbReference>
<protein>
    <recommendedName>
        <fullName evidence="4 11">2-(3-amino-3-carboxypropyl)histidine synthase subunit 1</fullName>
        <ecNumber evidence="3 11">2.5.1.108</ecNumber>
    </recommendedName>
</protein>
<evidence type="ECO:0000256" key="11">
    <source>
        <dbReference type="PIRNR" id="PIRNR004967"/>
    </source>
</evidence>
<reference evidence="14" key="1">
    <citation type="submission" date="2017-02" db="UniProtKB">
        <authorList>
            <consortium name="WormBaseParasite"/>
        </authorList>
    </citation>
    <scope>IDENTIFICATION</scope>
</reference>
<dbReference type="PIRSF" id="PIRSF004967">
    <property type="entry name" value="DPH1"/>
    <property type="match status" value="1"/>
</dbReference>
<dbReference type="Proteomes" id="UP000036681">
    <property type="component" value="Unplaced"/>
</dbReference>
<feature type="signal peptide" evidence="12">
    <location>
        <begin position="1"/>
        <end position="22"/>
    </location>
</feature>
<organism evidence="13 14">
    <name type="scientific">Ascaris lumbricoides</name>
    <name type="common">Giant roundworm</name>
    <dbReference type="NCBI Taxonomy" id="6252"/>
    <lineage>
        <taxon>Eukaryota</taxon>
        <taxon>Metazoa</taxon>
        <taxon>Ecdysozoa</taxon>
        <taxon>Nematoda</taxon>
        <taxon>Chromadorea</taxon>
        <taxon>Rhabditida</taxon>
        <taxon>Spirurina</taxon>
        <taxon>Ascaridomorpha</taxon>
        <taxon>Ascaridoidea</taxon>
        <taxon>Ascarididae</taxon>
        <taxon>Ascaris</taxon>
    </lineage>
</organism>
<dbReference type="AlphaFoldDB" id="A0A0M3HTF1"/>
<evidence type="ECO:0000256" key="2">
    <source>
        <dbReference type="ARBA" id="ARBA00010173"/>
    </source>
</evidence>
<dbReference type="InterPro" id="IPR042263">
    <property type="entry name" value="DPH1/DPH2_1"/>
</dbReference>
<keyword evidence="13" id="KW-1185">Reference proteome</keyword>
<name>A0A0M3HTF1_ASCLU</name>
<evidence type="ECO:0000256" key="5">
    <source>
        <dbReference type="ARBA" id="ARBA00022679"/>
    </source>
</evidence>
<dbReference type="NCBIfam" id="TIGR00322">
    <property type="entry name" value="diphth2_R"/>
    <property type="match status" value="1"/>
</dbReference>
<dbReference type="WBParaSite" id="ALUE_0000590901-mRNA-1">
    <property type="protein sequence ID" value="ALUE_0000590901-mRNA-1"/>
    <property type="gene ID" value="ALUE_0000590901"/>
</dbReference>
<dbReference type="InterPro" id="IPR042264">
    <property type="entry name" value="DPH1/DPH2_2"/>
</dbReference>
<evidence type="ECO:0000256" key="1">
    <source>
        <dbReference type="ARBA" id="ARBA00005156"/>
    </source>
</evidence>
<keyword evidence="11" id="KW-0004">4Fe-4S</keyword>
<comment type="function">
    <text evidence="11">Catalyzes the first step of diphthamide biosynthesis, a post-translational modification of histidine which occurs in elongation factor 2.</text>
</comment>
<evidence type="ECO:0000256" key="9">
    <source>
        <dbReference type="ARBA" id="ARBA00023014"/>
    </source>
</evidence>
<comment type="catalytic activity">
    <reaction evidence="10 11">
        <text>L-histidyl-[translation elongation factor 2] + S-adenosyl-L-methionine = 2-[(3S)-amino-3-carboxypropyl]-L-histidyl-[translation elongation factor 2] + S-methyl-5'-thioadenosine + H(+)</text>
        <dbReference type="Rhea" id="RHEA:36783"/>
        <dbReference type="Rhea" id="RHEA-COMP:9748"/>
        <dbReference type="Rhea" id="RHEA-COMP:9749"/>
        <dbReference type="ChEBI" id="CHEBI:15378"/>
        <dbReference type="ChEBI" id="CHEBI:17509"/>
        <dbReference type="ChEBI" id="CHEBI:29979"/>
        <dbReference type="ChEBI" id="CHEBI:59789"/>
        <dbReference type="ChEBI" id="CHEBI:73995"/>
        <dbReference type="EC" id="2.5.1.108"/>
    </reaction>
</comment>
<comment type="similarity">
    <text evidence="2 11">Belongs to the DPH1/DPH2 family. DPH1 subfamily.</text>
</comment>
<evidence type="ECO:0000256" key="6">
    <source>
        <dbReference type="ARBA" id="ARBA00022691"/>
    </source>
</evidence>
<dbReference type="PANTHER" id="PTHR10762:SF1">
    <property type="entry name" value="2-(3-AMINO-3-CARBOXYPROPYL)HISTIDINE SYNTHASE SUBUNIT 1"/>
    <property type="match status" value="1"/>
</dbReference>
<keyword evidence="7" id="KW-0479">Metal-binding</keyword>
<keyword evidence="6 11" id="KW-0949">S-adenosyl-L-methionine</keyword>
<evidence type="ECO:0000256" key="4">
    <source>
        <dbReference type="ARBA" id="ARBA00021915"/>
    </source>
</evidence>
<evidence type="ECO:0000256" key="8">
    <source>
        <dbReference type="ARBA" id="ARBA00023004"/>
    </source>
</evidence>
<dbReference type="PANTHER" id="PTHR10762">
    <property type="entry name" value="DIPHTHAMIDE BIOSYNTHESIS PROTEIN"/>
    <property type="match status" value="1"/>
</dbReference>
<dbReference type="GO" id="GO:0051539">
    <property type="term" value="F:4 iron, 4 sulfur cluster binding"/>
    <property type="evidence" value="ECO:0007669"/>
    <property type="project" value="UniProtKB-UniRule"/>
</dbReference>
<dbReference type="Gene3D" id="3.40.50.11840">
    <property type="entry name" value="Diphthamide synthesis DPH1/DPH2 domain 1"/>
    <property type="match status" value="1"/>
</dbReference>
<dbReference type="SFLD" id="SFLDS00032">
    <property type="entry name" value="Radical_SAM_3-amino-3-carboxyp"/>
    <property type="match status" value="1"/>
</dbReference>
<evidence type="ECO:0000256" key="12">
    <source>
        <dbReference type="SAM" id="SignalP"/>
    </source>
</evidence>
<dbReference type="UniPathway" id="UPA00559"/>
<dbReference type="GO" id="GO:0017183">
    <property type="term" value="P:protein histidyl modification to diphthamide"/>
    <property type="evidence" value="ECO:0007669"/>
    <property type="project" value="UniProtKB-UniRule"/>
</dbReference>
<comment type="cofactor">
    <cofactor evidence="11">
        <name>[4Fe-4S] cluster</name>
        <dbReference type="ChEBI" id="CHEBI:49883"/>
    </cofactor>
    <text evidence="11">Binds 1 [4Fe-4S] cluster per subunit. The cluster is coordinated with 3 cysteines and an exchangeable S-adenosyl-L-methionine.</text>
</comment>
<accession>A0A0M3HTF1</accession>
<keyword evidence="12" id="KW-0732">Signal</keyword>
<comment type="pathway">
    <text evidence="1 11">Protein modification; peptidyl-diphthamide biosynthesis.</text>
</comment>
<dbReference type="Gene3D" id="3.40.50.11860">
    <property type="entry name" value="Diphthamide synthesis DPH1/DPH2 domain 3"/>
    <property type="match status" value="1"/>
</dbReference>
<dbReference type="FunFam" id="3.40.50.11850:FF:000001">
    <property type="entry name" value="2-(3-amino-3-carboxypropyl)histidine synthase subunit 1"/>
    <property type="match status" value="1"/>
</dbReference>
<keyword evidence="9" id="KW-0411">Iron-sulfur</keyword>
<evidence type="ECO:0000256" key="3">
    <source>
        <dbReference type="ARBA" id="ARBA00012221"/>
    </source>
</evidence>
<dbReference type="InterPro" id="IPR035435">
    <property type="entry name" value="DPH1/DPH2_euk_archaea"/>
</dbReference>
<dbReference type="GO" id="GO:0046872">
    <property type="term" value="F:metal ion binding"/>
    <property type="evidence" value="ECO:0007669"/>
    <property type="project" value="UniProtKB-KW"/>
</dbReference>
<keyword evidence="8" id="KW-0408">Iron</keyword>
<dbReference type="InterPro" id="IPR016435">
    <property type="entry name" value="DPH1/DPH2"/>
</dbReference>
<dbReference type="Pfam" id="PF01866">
    <property type="entry name" value="Diphthamide_syn"/>
    <property type="match status" value="1"/>
</dbReference>
<evidence type="ECO:0000313" key="14">
    <source>
        <dbReference type="WBParaSite" id="ALUE_0000590901-mRNA-1"/>
    </source>
</evidence>
<dbReference type="EC" id="2.5.1.108" evidence="3 11"/>
<sequence length="420" mass="47184">MGGHSIVMKFAWFGWVEIPCYSAVIDFVGLEANVGVRFTMSRGVAQRQQIDEISNDECLQRDLQILPSNYNFEIPKTIWKIRTAKSKCVALQFPEGLLLYSCIIADILEKYTDCKTIIMGDVAYGACCVDDYTARALGCDLLVHYGHSCLVPIQDTEGIAMLYVFVNIDINLSDFIDAVKVNFKKENKLALVSTIQFVASLQVVKNELISAGYSIIIPQSKPLSPGEILGCTSPRLPVDVTALIYVGDGRFHLESIMIHNPRTPAYQYDPYSRKLTDEIYDYDKMISNRSAAMEMAKKANKFGLIQGTLGRQGNLRIVEFLESKLAAADKKFVRVLLSEVFPGNWVQVACPRLSIDWGTAFLKPLLTPYEVIAALQEIPLTRHHYPMDYYAIESAGPWCNNHESHRAARPRRQHLSVAKV</sequence>
<proteinExistence type="inferred from homology"/>